<dbReference type="UniPathway" id="UPA00619">
    <property type="reaction ID" value="UER00675"/>
</dbReference>
<dbReference type="PROSITE" id="PS00934">
    <property type="entry name" value="GLYOXALASE_I_1"/>
    <property type="match status" value="1"/>
</dbReference>
<keyword evidence="6 14" id="KW-0456">Lyase</keyword>
<evidence type="ECO:0000256" key="1">
    <source>
        <dbReference type="ARBA" id="ARBA00005008"/>
    </source>
</evidence>
<evidence type="ECO:0000256" key="2">
    <source>
        <dbReference type="ARBA" id="ARBA00010363"/>
    </source>
</evidence>
<dbReference type="PANTHER" id="PTHR10374">
    <property type="entry name" value="LACTOYLGLUTATHIONE LYASE GLYOXALASE I"/>
    <property type="match status" value="1"/>
</dbReference>
<evidence type="ECO:0000256" key="7">
    <source>
        <dbReference type="ARBA" id="ARBA00030291"/>
    </source>
</evidence>
<evidence type="ECO:0000256" key="12">
    <source>
        <dbReference type="PIRSR" id="PIRSR604361-3"/>
    </source>
</evidence>
<dbReference type="InterPro" id="IPR004360">
    <property type="entry name" value="Glyas_Fos-R_dOase_dom"/>
</dbReference>
<dbReference type="AlphaFoldDB" id="A0A0C9MPI3"/>
<protein>
    <recommendedName>
        <fullName evidence="3">lactoylglutathione lyase</fullName>
        <ecNumber evidence="3">4.4.1.5</ecNumber>
    </recommendedName>
    <alternativeName>
        <fullName evidence="8">Aldoketomutase</fullName>
    </alternativeName>
    <alternativeName>
        <fullName evidence="7">Ketone-aldehyde mutase</fullName>
    </alternativeName>
    <alternativeName>
        <fullName evidence="9">Methylglyoxalase</fullName>
    </alternativeName>
    <alternativeName>
        <fullName evidence="10">S-D-lactoylglutathione methylglyoxal lyase</fullName>
    </alternativeName>
</protein>
<dbReference type="PANTHER" id="PTHR10374:SF30">
    <property type="entry name" value="LACTOYLGLUTATHIONE LYASE"/>
    <property type="match status" value="1"/>
</dbReference>
<feature type="binding site" evidence="12">
    <location>
        <position position="151"/>
    </location>
    <ligand>
        <name>Zn(2+)</name>
        <dbReference type="ChEBI" id="CHEBI:29105"/>
        <note>ligand shared between dimeric partners</note>
    </ligand>
</feature>
<keyword evidence="5 12" id="KW-0862">Zinc</keyword>
<evidence type="ECO:0000256" key="11">
    <source>
        <dbReference type="PIRSR" id="PIRSR604361-1"/>
    </source>
</evidence>
<reference evidence="14" key="1">
    <citation type="submission" date="2014-09" db="EMBL/GenBank/DDBJ databases">
        <title>Draft genome sequence of an oleaginous Mucoromycotina fungus Mucor ambiguus NBRC6742.</title>
        <authorList>
            <person name="Takeda I."/>
            <person name="Yamane N."/>
            <person name="Morita T."/>
            <person name="Tamano K."/>
            <person name="Machida M."/>
            <person name="Baker S."/>
            <person name="Koike H."/>
        </authorList>
    </citation>
    <scope>NUCLEOTIDE SEQUENCE</scope>
    <source>
        <strain evidence="14">NBRC 6742</strain>
    </source>
</reference>
<gene>
    <name evidence="14" type="ORF">MAM1_0262d08890</name>
</gene>
<dbReference type="OrthoDB" id="16820at2759"/>
<dbReference type="Proteomes" id="UP000053815">
    <property type="component" value="Unassembled WGS sequence"/>
</dbReference>
<evidence type="ECO:0000256" key="5">
    <source>
        <dbReference type="ARBA" id="ARBA00022833"/>
    </source>
</evidence>
<evidence type="ECO:0000256" key="3">
    <source>
        <dbReference type="ARBA" id="ARBA00012081"/>
    </source>
</evidence>
<comment type="similarity">
    <text evidence="2">Belongs to the glyoxalase I family.</text>
</comment>
<dbReference type="InterPro" id="IPR018146">
    <property type="entry name" value="Glyoxalase_1_CS"/>
</dbReference>
<dbReference type="InterPro" id="IPR029068">
    <property type="entry name" value="Glyas_Bleomycin-R_OHBP_Dase"/>
</dbReference>
<dbReference type="SUPFAM" id="SSF54593">
    <property type="entry name" value="Glyoxalase/Bleomycin resistance protein/Dihydroxybiphenyl dioxygenase"/>
    <property type="match status" value="1"/>
</dbReference>
<feature type="domain" description="VOC" evidence="13">
    <location>
        <begin position="9"/>
        <end position="155"/>
    </location>
</feature>
<organism evidence="14">
    <name type="scientific">Mucor ambiguus</name>
    <dbReference type="NCBI Taxonomy" id="91626"/>
    <lineage>
        <taxon>Eukaryota</taxon>
        <taxon>Fungi</taxon>
        <taxon>Fungi incertae sedis</taxon>
        <taxon>Mucoromycota</taxon>
        <taxon>Mucoromycotina</taxon>
        <taxon>Mucoromycetes</taxon>
        <taxon>Mucorales</taxon>
        <taxon>Mucorineae</taxon>
        <taxon>Mucoraceae</taxon>
        <taxon>Mucor</taxon>
    </lineage>
</organism>
<dbReference type="STRING" id="91626.A0A0C9MPI3"/>
<dbReference type="GO" id="GO:0004462">
    <property type="term" value="F:lactoylglutathione lyase activity"/>
    <property type="evidence" value="ECO:0007669"/>
    <property type="project" value="UniProtKB-EC"/>
</dbReference>
<name>A0A0C9MPI3_9FUNG</name>
<evidence type="ECO:0000313" key="15">
    <source>
        <dbReference type="Proteomes" id="UP000053815"/>
    </source>
</evidence>
<evidence type="ECO:0000256" key="10">
    <source>
        <dbReference type="ARBA" id="ARBA00033298"/>
    </source>
</evidence>
<dbReference type="InterPro" id="IPR004361">
    <property type="entry name" value="Glyoxalase_1"/>
</dbReference>
<dbReference type="PROSITE" id="PS51819">
    <property type="entry name" value="VOC"/>
    <property type="match status" value="1"/>
</dbReference>
<accession>A0A0C9MPI3</accession>
<dbReference type="EC" id="4.4.1.5" evidence="3"/>
<feature type="binding site" evidence="12">
    <location>
        <position position="76"/>
    </location>
    <ligand>
        <name>Zn(2+)</name>
        <dbReference type="ChEBI" id="CHEBI:29105"/>
        <note>ligand shared between dimeric partners</note>
    </ligand>
</feature>
<keyword evidence="15" id="KW-1185">Reference proteome</keyword>
<feature type="binding site" evidence="12">
    <location>
        <position position="105"/>
    </location>
    <ligand>
        <name>Zn(2+)</name>
        <dbReference type="ChEBI" id="CHEBI:29105"/>
        <note>ligand shared between dimeric partners</note>
    </ligand>
</feature>
<evidence type="ECO:0000256" key="9">
    <source>
        <dbReference type="ARBA" id="ARBA00032460"/>
    </source>
</evidence>
<dbReference type="CDD" id="cd07233">
    <property type="entry name" value="GlxI_Zn"/>
    <property type="match status" value="1"/>
</dbReference>
<proteinExistence type="inferred from homology"/>
<comment type="pathway">
    <text evidence="1">Secondary metabolite metabolism; methylglyoxal degradation; (R)-lactate from methylglyoxal: step 1/2.</text>
</comment>
<dbReference type="EMBL" id="DF836551">
    <property type="protein sequence ID" value="GAN09364.1"/>
    <property type="molecule type" value="Genomic_DNA"/>
</dbReference>
<evidence type="ECO:0000313" key="14">
    <source>
        <dbReference type="EMBL" id="GAN09364.1"/>
    </source>
</evidence>
<feature type="active site" description="Proton donor/acceptor" evidence="11">
    <location>
        <position position="151"/>
    </location>
</feature>
<dbReference type="Gene3D" id="3.10.180.10">
    <property type="entry name" value="2,3-Dihydroxybiphenyl 1,2-Dioxygenase, domain 1"/>
    <property type="match status" value="1"/>
</dbReference>
<evidence type="ECO:0000256" key="4">
    <source>
        <dbReference type="ARBA" id="ARBA00022723"/>
    </source>
</evidence>
<evidence type="ECO:0000259" key="13">
    <source>
        <dbReference type="PROSITE" id="PS51819"/>
    </source>
</evidence>
<evidence type="ECO:0000256" key="8">
    <source>
        <dbReference type="ARBA" id="ARBA00030892"/>
    </source>
</evidence>
<dbReference type="GO" id="GO:0046872">
    <property type="term" value="F:metal ion binding"/>
    <property type="evidence" value="ECO:0007669"/>
    <property type="project" value="UniProtKB-KW"/>
</dbReference>
<comment type="cofactor">
    <cofactor evidence="12">
        <name>Zn(2+)</name>
        <dbReference type="ChEBI" id="CHEBI:29105"/>
    </cofactor>
    <text evidence="12">Binds 1 zinc ion per subunit. In the homodimer, two zinc ions are bound between subunits.</text>
</comment>
<evidence type="ECO:0000256" key="6">
    <source>
        <dbReference type="ARBA" id="ARBA00023239"/>
    </source>
</evidence>
<dbReference type="Pfam" id="PF00903">
    <property type="entry name" value="Glyoxalase"/>
    <property type="match status" value="1"/>
</dbReference>
<dbReference type="NCBIfam" id="TIGR00068">
    <property type="entry name" value="glyox_I"/>
    <property type="match status" value="1"/>
</dbReference>
<dbReference type="InterPro" id="IPR037523">
    <property type="entry name" value="VOC_core"/>
</dbReference>
<sequence>MATDTSKYSFNHTMLRVKDPQASVKFYTEILGMKYITKHDLPDAKATLYFLAFVDAVPESQKEKLKLAFSHSGVIELLHNWGTENQPDFSYNNGNKDDVGRGFGHTSVLVDDLKEACKRLETLGVKFHKKPTEGGIHTVAFIADPDDYWVEIIGNPLYTGENPL</sequence>
<keyword evidence="4 12" id="KW-0479">Metal-binding</keyword>